<accession>A0A1B1V5H9</accession>
<dbReference type="EMBL" id="KU659593">
    <property type="protein sequence ID" value="ANW12253.1"/>
    <property type="molecule type" value="Genomic_DNA"/>
</dbReference>
<name>A0A1B1V5H9_9ABAC</name>
<dbReference type="GO" id="GO:0019031">
    <property type="term" value="C:viral envelope"/>
    <property type="evidence" value="ECO:0007669"/>
    <property type="project" value="InterPro"/>
</dbReference>
<proteinExistence type="predicted"/>
<dbReference type="Pfam" id="PF05274">
    <property type="entry name" value="Baculo_E25"/>
    <property type="match status" value="1"/>
</dbReference>
<dbReference type="InterPro" id="IPR007938">
    <property type="entry name" value="Baculo_ODV-E25"/>
</dbReference>
<evidence type="ECO:0000313" key="1">
    <source>
        <dbReference type="EMBL" id="ANW12253.1"/>
    </source>
</evidence>
<protein>
    <submittedName>
        <fullName evidence="1">Ac94</fullName>
    </submittedName>
</protein>
<sequence length="228" mass="25368">MIGTIILILIVLVVLYFLYVNNKLNFNSIAESSPSMNQSSDSLNVDPQTKQLSVKFNSPKIKSIRVLHGENSISKVFVAEKPLSYNEIIEEGNRSIGTNSVFMGVLSEPSPTATMAAATAGSSSATANRVTPNFDIKQFKNMFIIFKNIDSSKIKESLNMVRYEADGMVYCLIDATTSTVPDLREASYPIIVYTANVNVQLKLKEWNYTQLNEAGTLFLKNEKSFRLQ</sequence>
<gene>
    <name evidence="1" type="primary">masp1.20</name>
</gene>
<organism evidence="1">
    <name type="scientific">Malacosoma sp. alphabaculovirus</name>
    <dbReference type="NCBI Taxonomy" id="1881632"/>
    <lineage>
        <taxon>Viruses</taxon>
        <taxon>Viruses incertae sedis</taxon>
        <taxon>Naldaviricetes</taxon>
        <taxon>Lefavirales</taxon>
        <taxon>Baculoviridae</taxon>
        <taxon>Alphabaculovirus</taxon>
    </lineage>
</organism>
<reference evidence="1" key="1">
    <citation type="submission" date="2016-01" db="EMBL/GenBank/DDBJ databases">
        <authorList>
            <person name="Oliw E.H."/>
        </authorList>
    </citation>
    <scope>NUCLEOTIDE SEQUENCE</scope>
    <source>
        <strain evidence="1">164</strain>
    </source>
</reference>